<sequence>MTWRRVLLMTASRIASLTCSNTEILMALGLADRIVAADSHSDAPEVANVPRLGPDLDIDIDELVAARPDLVLSSLSVPGMERVVAAVDQAGLPQLVLDATSWSGVLRDIRVVGEALGVTARAEAVVAELRAEAASARRVFARPPSVVVEWWPKPLIVATRDSWITDMLTLLGARNAFEHVDARSAVVTLEDVRDAKPDLLVLSWCGAKKLRPDVAEKRGLGMRVACIPESALGRPGPRLVEGFRALSSLLSEVEDGANAR</sequence>
<dbReference type="EMBL" id="QJSX01000004">
    <property type="protein sequence ID" value="PYE54758.1"/>
    <property type="molecule type" value="Genomic_DNA"/>
</dbReference>
<dbReference type="PROSITE" id="PS50983">
    <property type="entry name" value="FE_B12_PBP"/>
    <property type="match status" value="1"/>
</dbReference>
<organism evidence="3 4">
    <name type="scientific">Deinococcus yavapaiensis KR-236</name>
    <dbReference type="NCBI Taxonomy" id="694435"/>
    <lineage>
        <taxon>Bacteria</taxon>
        <taxon>Thermotogati</taxon>
        <taxon>Deinococcota</taxon>
        <taxon>Deinococci</taxon>
        <taxon>Deinococcales</taxon>
        <taxon>Deinococcaceae</taxon>
        <taxon>Deinococcus</taxon>
    </lineage>
</organism>
<reference evidence="3 4" key="1">
    <citation type="submission" date="2018-06" db="EMBL/GenBank/DDBJ databases">
        <title>Genomic Encyclopedia of Type Strains, Phase IV (KMG-IV): sequencing the most valuable type-strain genomes for metagenomic binning, comparative biology and taxonomic classification.</title>
        <authorList>
            <person name="Goeker M."/>
        </authorList>
    </citation>
    <scope>NUCLEOTIDE SEQUENCE [LARGE SCALE GENOMIC DNA]</scope>
    <source>
        <strain evidence="3 4">DSM 18048</strain>
    </source>
</reference>
<dbReference type="Proteomes" id="UP000248326">
    <property type="component" value="Unassembled WGS sequence"/>
</dbReference>
<accession>A0A318S964</accession>
<evidence type="ECO:0000259" key="2">
    <source>
        <dbReference type="PROSITE" id="PS50983"/>
    </source>
</evidence>
<dbReference type="Pfam" id="PF01497">
    <property type="entry name" value="Peripla_BP_2"/>
    <property type="match status" value="1"/>
</dbReference>
<name>A0A318S964_9DEIO</name>
<dbReference type="NCBIfam" id="NF038402">
    <property type="entry name" value="TroA_like"/>
    <property type="match status" value="1"/>
</dbReference>
<dbReference type="AlphaFoldDB" id="A0A318S964"/>
<keyword evidence="4" id="KW-1185">Reference proteome</keyword>
<dbReference type="PANTHER" id="PTHR30535:SF4">
    <property type="entry name" value="HEMIN-BINDING PERIPLASMIC PROTEIN HMUT"/>
    <property type="match status" value="1"/>
</dbReference>
<gene>
    <name evidence="3" type="ORF">DES52_10428</name>
</gene>
<feature type="domain" description="Fe/B12 periplasmic-binding" evidence="2">
    <location>
        <begin position="13"/>
        <end position="257"/>
    </location>
</feature>
<proteinExistence type="predicted"/>
<dbReference type="PANTHER" id="PTHR30535">
    <property type="entry name" value="VITAMIN B12-BINDING PROTEIN"/>
    <property type="match status" value="1"/>
</dbReference>
<dbReference type="Gene3D" id="3.40.50.1980">
    <property type="entry name" value="Nitrogenase molybdenum iron protein domain"/>
    <property type="match status" value="2"/>
</dbReference>
<comment type="caution">
    <text evidence="3">The sequence shown here is derived from an EMBL/GenBank/DDBJ whole genome shotgun (WGS) entry which is preliminary data.</text>
</comment>
<evidence type="ECO:0000313" key="4">
    <source>
        <dbReference type="Proteomes" id="UP000248326"/>
    </source>
</evidence>
<keyword evidence="1" id="KW-0732">Signal</keyword>
<protein>
    <submittedName>
        <fullName evidence="3">Iron complex transport system substrate-binding protein</fullName>
    </submittedName>
</protein>
<dbReference type="InterPro" id="IPR054828">
    <property type="entry name" value="Vit_B12_bind_prot"/>
</dbReference>
<dbReference type="InterPro" id="IPR050902">
    <property type="entry name" value="ABC_Transporter_SBP"/>
</dbReference>
<dbReference type="InterPro" id="IPR002491">
    <property type="entry name" value="ABC_transptr_periplasmic_BD"/>
</dbReference>
<evidence type="ECO:0000313" key="3">
    <source>
        <dbReference type="EMBL" id="PYE54758.1"/>
    </source>
</evidence>
<dbReference type="SUPFAM" id="SSF53807">
    <property type="entry name" value="Helical backbone' metal receptor"/>
    <property type="match status" value="1"/>
</dbReference>
<evidence type="ECO:0000256" key="1">
    <source>
        <dbReference type="ARBA" id="ARBA00022729"/>
    </source>
</evidence>